<name>A0A139H4P7_9PEZI</name>
<reference evidence="4 5" key="1">
    <citation type="submission" date="2015-07" db="EMBL/GenBank/DDBJ databases">
        <title>Comparative genomics of the Sigatoka disease complex on banana suggests a link between parallel evolutionary changes in Pseudocercospora fijiensis and Pseudocercospora eumusae and increased virulence on the banana host.</title>
        <authorList>
            <person name="Chang T.-C."/>
            <person name="Salvucci A."/>
            <person name="Crous P.W."/>
            <person name="Stergiopoulos I."/>
        </authorList>
    </citation>
    <scope>NUCLEOTIDE SEQUENCE [LARGE SCALE GENOMIC DNA]</scope>
    <source>
        <strain evidence="4 5">CBS 114824</strain>
    </source>
</reference>
<feature type="domain" description="Alpha/beta hydrolase fold-3" evidence="3">
    <location>
        <begin position="109"/>
        <end position="324"/>
    </location>
</feature>
<feature type="region of interest" description="Disordered" evidence="2">
    <location>
        <begin position="1"/>
        <end position="20"/>
    </location>
</feature>
<dbReference type="EMBL" id="LFZN01000143">
    <property type="protein sequence ID" value="KXS97423.1"/>
    <property type="molecule type" value="Genomic_DNA"/>
</dbReference>
<keyword evidence="5" id="KW-1185">Reference proteome</keyword>
<dbReference type="OrthoDB" id="408631at2759"/>
<dbReference type="InterPro" id="IPR050300">
    <property type="entry name" value="GDXG_lipolytic_enzyme"/>
</dbReference>
<proteinExistence type="predicted"/>
<dbReference type="PANTHER" id="PTHR48081:SF8">
    <property type="entry name" value="ALPHA_BETA HYDROLASE FOLD-3 DOMAIN-CONTAINING PROTEIN-RELATED"/>
    <property type="match status" value="1"/>
</dbReference>
<protein>
    <recommendedName>
        <fullName evidence="3">Alpha/beta hydrolase fold-3 domain-containing protein</fullName>
    </recommendedName>
</protein>
<dbReference type="STRING" id="321146.A0A139H4P7"/>
<dbReference type="AlphaFoldDB" id="A0A139H4P7"/>
<evidence type="ECO:0000313" key="5">
    <source>
        <dbReference type="Proteomes" id="UP000070133"/>
    </source>
</evidence>
<dbReference type="Pfam" id="PF07859">
    <property type="entry name" value="Abhydrolase_3"/>
    <property type="match status" value="1"/>
</dbReference>
<accession>A0A139H4P7</accession>
<dbReference type="InterPro" id="IPR013094">
    <property type="entry name" value="AB_hydrolase_3"/>
</dbReference>
<dbReference type="PANTHER" id="PTHR48081">
    <property type="entry name" value="AB HYDROLASE SUPERFAMILY PROTEIN C4A8.06C"/>
    <property type="match status" value="1"/>
</dbReference>
<evidence type="ECO:0000256" key="1">
    <source>
        <dbReference type="ARBA" id="ARBA00022801"/>
    </source>
</evidence>
<dbReference type="Proteomes" id="UP000070133">
    <property type="component" value="Unassembled WGS sequence"/>
</dbReference>
<dbReference type="SUPFAM" id="SSF53474">
    <property type="entry name" value="alpha/beta-Hydrolases"/>
    <property type="match status" value="1"/>
</dbReference>
<dbReference type="InterPro" id="IPR029058">
    <property type="entry name" value="AB_hydrolase_fold"/>
</dbReference>
<evidence type="ECO:0000256" key="2">
    <source>
        <dbReference type="SAM" id="MobiDB-lite"/>
    </source>
</evidence>
<evidence type="ECO:0000313" key="4">
    <source>
        <dbReference type="EMBL" id="KXS97423.1"/>
    </source>
</evidence>
<sequence>MDQWHQTFFHHGSSSHPPVNQPVAHQPLHPNLRSLLDPEYVAFHDQFMQYVIPDDQKEWDGSARTQPSLPPGGSMPLRVSLIRDVQLENCSVRVFVPESSQPVSKYPVLLWFHGGGWAIGGLDSENDFCTYICQTSQCIVLSVDYRLAPEFPYPAAAEDAIEAFQWLFREAHKYYNIDTTRVAIGGTSTGGNLAAVVVLEAACLFKQFKPIFLLLIVPVIDNTATPGNGWYNLNAPWLTPQSMLWYRRMYLPNGHGRDALFGREDWQVSPNLAPSKLLSKCPATWMAVAEHDLLATEALAFSSQLRAAGVQTSVNVYQGSTHSILALNGVLSKGRELMLDAAMQLNGAFWPILLDPLNGWSLCS</sequence>
<evidence type="ECO:0000259" key="3">
    <source>
        <dbReference type="Pfam" id="PF07859"/>
    </source>
</evidence>
<feature type="compositionally biased region" description="Polar residues" evidence="2">
    <location>
        <begin position="1"/>
        <end position="18"/>
    </location>
</feature>
<keyword evidence="1" id="KW-0378">Hydrolase</keyword>
<gene>
    <name evidence="4" type="ORF">AC578_8832</name>
</gene>
<organism evidence="4 5">
    <name type="scientific">Pseudocercospora eumusae</name>
    <dbReference type="NCBI Taxonomy" id="321146"/>
    <lineage>
        <taxon>Eukaryota</taxon>
        <taxon>Fungi</taxon>
        <taxon>Dikarya</taxon>
        <taxon>Ascomycota</taxon>
        <taxon>Pezizomycotina</taxon>
        <taxon>Dothideomycetes</taxon>
        <taxon>Dothideomycetidae</taxon>
        <taxon>Mycosphaerellales</taxon>
        <taxon>Mycosphaerellaceae</taxon>
        <taxon>Pseudocercospora</taxon>
    </lineage>
</organism>
<comment type="caution">
    <text evidence="4">The sequence shown here is derived from an EMBL/GenBank/DDBJ whole genome shotgun (WGS) entry which is preliminary data.</text>
</comment>
<dbReference type="GO" id="GO:0016787">
    <property type="term" value="F:hydrolase activity"/>
    <property type="evidence" value="ECO:0007669"/>
    <property type="project" value="UniProtKB-KW"/>
</dbReference>
<dbReference type="Gene3D" id="3.40.50.1820">
    <property type="entry name" value="alpha/beta hydrolase"/>
    <property type="match status" value="1"/>
</dbReference>